<protein>
    <submittedName>
        <fullName evidence="2">HNH endonuclease</fullName>
    </submittedName>
</protein>
<evidence type="ECO:0000313" key="2">
    <source>
        <dbReference type="EMBL" id="QDJ96805.1"/>
    </source>
</evidence>
<organism evidence="2 3">
    <name type="scientific">Aeromonas phage PS1</name>
    <dbReference type="NCBI Taxonomy" id="2591406"/>
    <lineage>
        <taxon>Viruses</taxon>
        <taxon>Duplodnaviria</taxon>
        <taxon>Heunggongvirae</taxon>
        <taxon>Uroviricota</taxon>
        <taxon>Caudoviricetes</taxon>
        <taxon>Chimalliviridae</taxon>
        <taxon>Ferozepurvirus</taxon>
        <taxon>Ferozepurvirus PS1</taxon>
    </lineage>
</organism>
<gene>
    <name evidence="2" type="ORF">PS1_0046</name>
</gene>
<evidence type="ECO:0000313" key="3">
    <source>
        <dbReference type="Proteomes" id="UP000317703"/>
    </source>
</evidence>
<sequence length="343" mass="39486">MKIDERLLAYKPISVTLNFDWEKTTFDQRAQMRWDYIQEQKKKDPNYVGYDFPEWFRSSHGSNADRSGKYFVDKNKLVNTIGQIVKLQGKDVIISFGSKRDDGYLAVRLSCNGGRGKAKVHRIVACTFIPIPFRLRGCSKKIVVNHKNDIRHCNFISNLEWCTNQENITKAYETGVSKVTPFKCVVGEINGIEGNVYYFSRISELNELKFSNWKIYNSVNTGSMYCHARWYQISKEELSGKKLGIPEEDLLKIRDTKNGNFKSRCAVGTIVSDGPCKGEIFYIFGSAELRKYGFDDSRVSSVILNKRKTHRGCTWYRISRKESLGKPIGLTEAQKEHIFGKKE</sequence>
<dbReference type="GO" id="GO:0004519">
    <property type="term" value="F:endonuclease activity"/>
    <property type="evidence" value="ECO:0007669"/>
    <property type="project" value="UniProtKB-KW"/>
</dbReference>
<keyword evidence="2" id="KW-0378">Hydrolase</keyword>
<dbReference type="Gene3D" id="3.90.75.20">
    <property type="match status" value="1"/>
</dbReference>
<dbReference type="Proteomes" id="UP000317703">
    <property type="component" value="Segment"/>
</dbReference>
<evidence type="ECO:0000259" key="1">
    <source>
        <dbReference type="Pfam" id="PF13392"/>
    </source>
</evidence>
<reference evidence="2" key="1">
    <citation type="submission" date="2019-06" db="EMBL/GenBank/DDBJ databases">
        <title>Complete genome sequence of Aeromonas hydrophila bacteriophage PS1.</title>
        <authorList>
            <person name="Rai S."/>
            <person name="Tyagi A."/>
            <person name="Kumar N."/>
            <person name="Singh N."/>
        </authorList>
    </citation>
    <scope>NUCLEOTIDE SEQUENCE [LARGE SCALE GENOMIC DNA]</scope>
</reference>
<proteinExistence type="predicted"/>
<dbReference type="EMBL" id="MN032614">
    <property type="protein sequence ID" value="QDJ96805.1"/>
    <property type="molecule type" value="Genomic_DNA"/>
</dbReference>
<keyword evidence="2" id="KW-0255">Endonuclease</keyword>
<dbReference type="InterPro" id="IPR044925">
    <property type="entry name" value="His-Me_finger_sf"/>
</dbReference>
<dbReference type="SUPFAM" id="SSF54060">
    <property type="entry name" value="His-Me finger endonucleases"/>
    <property type="match status" value="1"/>
</dbReference>
<accession>A0A514TUV7</accession>
<keyword evidence="3" id="KW-1185">Reference proteome</keyword>
<dbReference type="InterPro" id="IPR003615">
    <property type="entry name" value="HNH_nuc"/>
</dbReference>
<dbReference type="Pfam" id="PF13392">
    <property type="entry name" value="HNH_3"/>
    <property type="match status" value="1"/>
</dbReference>
<feature type="domain" description="HNH nuclease" evidence="1">
    <location>
        <begin position="140"/>
        <end position="167"/>
    </location>
</feature>
<keyword evidence="2" id="KW-0540">Nuclease</keyword>
<name>A0A514TUV7_9CAUD</name>